<gene>
    <name evidence="1" type="ORF">PR048_017089</name>
</gene>
<comment type="caution">
    <text evidence="1">The sequence shown here is derived from an EMBL/GenBank/DDBJ whole genome shotgun (WGS) entry which is preliminary data.</text>
</comment>
<reference evidence="1 2" key="1">
    <citation type="submission" date="2023-02" db="EMBL/GenBank/DDBJ databases">
        <title>LHISI_Scaffold_Assembly.</title>
        <authorList>
            <person name="Stuart O.P."/>
            <person name="Cleave R."/>
            <person name="Magrath M.J.L."/>
            <person name="Mikheyev A.S."/>
        </authorList>
    </citation>
    <scope>NUCLEOTIDE SEQUENCE [LARGE SCALE GENOMIC DNA]</scope>
    <source>
        <strain evidence="1">Daus_M_001</strain>
        <tissue evidence="1">Leg muscle</tissue>
    </source>
</reference>
<proteinExistence type="predicted"/>
<accession>A0ABQ9H8L9</accession>
<dbReference type="Proteomes" id="UP001159363">
    <property type="component" value="Chromosome 5"/>
</dbReference>
<protein>
    <submittedName>
        <fullName evidence="1">Uncharacterized protein</fullName>
    </submittedName>
</protein>
<name>A0ABQ9H8L9_9NEOP</name>
<keyword evidence="2" id="KW-1185">Reference proteome</keyword>
<sequence>MLEQGLNWIVFKGPIYYFTSRAVTESHLHIADNSSLARVILNELGSTIRLDTIRGGFRQHFNDIVGETKNYVSAALKEIACHLHGLKCITNLRNVTIVDHHKIENMSIQQCVCQASANAISHRNKRQKPFNEFIFCEGTTVENWSFCGSLEFHQNSKVLGPKGARRIYEVKQGNSKPSITAMFSFLANELVVQRMVVFPYQRLPTEIVRSIPDSWGVGPSDTGCMKAESMWDEVFHKGAPLQNINKNKEYADSTAVEISVDSEKQERSEKEQAQLVVPFKDQEEVMAPPKDQEEQVLPPTDQEELCCSDSTDLPMAIAHVCARCSVRTMCNERVQHPLMISANNDFGWNRITRKMPPQRHVKVTGAGHGSMYTEKHKNIACVKHVLQGTSTCTVLLVWCWTARSTEAGGDAVGHGGVQESEDEQEQFIVACTNDALLNKPELVRTSEVQETDGDGKLFAISALCD</sequence>
<dbReference type="EMBL" id="JARBHB010000006">
    <property type="protein sequence ID" value="KAJ8880619.1"/>
    <property type="molecule type" value="Genomic_DNA"/>
</dbReference>
<organism evidence="1 2">
    <name type="scientific">Dryococelus australis</name>
    <dbReference type="NCBI Taxonomy" id="614101"/>
    <lineage>
        <taxon>Eukaryota</taxon>
        <taxon>Metazoa</taxon>
        <taxon>Ecdysozoa</taxon>
        <taxon>Arthropoda</taxon>
        <taxon>Hexapoda</taxon>
        <taxon>Insecta</taxon>
        <taxon>Pterygota</taxon>
        <taxon>Neoptera</taxon>
        <taxon>Polyneoptera</taxon>
        <taxon>Phasmatodea</taxon>
        <taxon>Verophasmatodea</taxon>
        <taxon>Anareolatae</taxon>
        <taxon>Phasmatidae</taxon>
        <taxon>Eurycanthinae</taxon>
        <taxon>Dryococelus</taxon>
    </lineage>
</organism>
<evidence type="ECO:0000313" key="2">
    <source>
        <dbReference type="Proteomes" id="UP001159363"/>
    </source>
</evidence>
<evidence type="ECO:0000313" key="1">
    <source>
        <dbReference type="EMBL" id="KAJ8880619.1"/>
    </source>
</evidence>